<sequence>MMLADAIRAETWRLLQNRTALLWSIVFVPVVGLAASIAGNLFIDDKISAVRDRLPSQLRLERGTLDLGQALLEAAGNLANPALLAFLLIGAASVFAGDYRWETWRLITARNSRPNLIMGKAGAVKLMVLAGLLLMLAAAVIGAVAKGLIFGNSFVFHFGAETAQSFGLMFLLAFVRVVQFLLLALLAATVTRSMLAALFVPLVIGVAQAFLAKGAPLLGWRIGDWPTMLLFPGDAYEVLKALIQGGMMAAVLPDGAGWRAVAGLALWSFAPFFLALWWFRRQDLSKE</sequence>
<feature type="transmembrane region" description="Helical" evidence="1">
    <location>
        <begin position="165"/>
        <end position="187"/>
    </location>
</feature>
<dbReference type="EMBL" id="CP146369">
    <property type="protein sequence ID" value="WWT54044.1"/>
    <property type="molecule type" value="Genomic_DNA"/>
</dbReference>
<feature type="transmembrane region" description="Helical" evidence="1">
    <location>
        <begin position="82"/>
        <end position="101"/>
    </location>
</feature>
<gene>
    <name evidence="2" type="ORF">V8J38_12365</name>
</gene>
<keyword evidence="1" id="KW-1133">Transmembrane helix</keyword>
<keyword evidence="1" id="KW-0472">Membrane</keyword>
<evidence type="ECO:0000313" key="3">
    <source>
        <dbReference type="Proteomes" id="UP001363460"/>
    </source>
</evidence>
<protein>
    <recommendedName>
        <fullName evidence="4">ABC transporter permease</fullName>
    </recommendedName>
</protein>
<reference evidence="2 3" key="1">
    <citation type="submission" date="2024-02" db="EMBL/GenBank/DDBJ databases">
        <title>Distribution and functional of Brevundimonas-related endobacteria within Verticillium dahliae.</title>
        <authorList>
            <person name="Zeng H."/>
        </authorList>
    </citation>
    <scope>NUCLEOTIDE SEQUENCE [LARGE SCALE GENOMIC DNA]</scope>
    <source>
        <strain evidence="2 3">TRM 44200</strain>
    </source>
</reference>
<feature type="transmembrane region" description="Helical" evidence="1">
    <location>
        <begin position="122"/>
        <end position="145"/>
    </location>
</feature>
<evidence type="ECO:0000313" key="2">
    <source>
        <dbReference type="EMBL" id="WWT54044.1"/>
    </source>
</evidence>
<dbReference type="PANTHER" id="PTHR37305">
    <property type="entry name" value="INTEGRAL MEMBRANE PROTEIN-RELATED"/>
    <property type="match status" value="1"/>
</dbReference>
<keyword evidence="3" id="KW-1185">Reference proteome</keyword>
<feature type="transmembrane region" description="Helical" evidence="1">
    <location>
        <begin position="256"/>
        <end position="279"/>
    </location>
</feature>
<accession>A0ABZ2I8U7</accession>
<evidence type="ECO:0000256" key="1">
    <source>
        <dbReference type="SAM" id="Phobius"/>
    </source>
</evidence>
<evidence type="ECO:0008006" key="4">
    <source>
        <dbReference type="Google" id="ProtNLM"/>
    </source>
</evidence>
<keyword evidence="1" id="KW-0812">Transmembrane</keyword>
<dbReference type="RefSeq" id="WP_338576080.1">
    <property type="nucleotide sequence ID" value="NZ_CP146369.1"/>
</dbReference>
<name>A0ABZ2I8U7_9CAUL</name>
<feature type="transmembrane region" description="Helical" evidence="1">
    <location>
        <begin position="194"/>
        <end position="211"/>
    </location>
</feature>
<dbReference type="Proteomes" id="UP001363460">
    <property type="component" value="Chromosome"/>
</dbReference>
<dbReference type="PANTHER" id="PTHR37305:SF1">
    <property type="entry name" value="MEMBRANE PROTEIN"/>
    <property type="match status" value="1"/>
</dbReference>
<proteinExistence type="predicted"/>
<organism evidence="2 3">
    <name type="scientific">Brevundimonas olei</name>
    <dbReference type="NCBI Taxonomy" id="657642"/>
    <lineage>
        <taxon>Bacteria</taxon>
        <taxon>Pseudomonadati</taxon>
        <taxon>Pseudomonadota</taxon>
        <taxon>Alphaproteobacteria</taxon>
        <taxon>Caulobacterales</taxon>
        <taxon>Caulobacteraceae</taxon>
        <taxon>Brevundimonas</taxon>
    </lineage>
</organism>
<feature type="transmembrane region" description="Helical" evidence="1">
    <location>
        <begin position="21"/>
        <end position="43"/>
    </location>
</feature>